<dbReference type="Gramene" id="OMERI07G03790.1">
    <property type="protein sequence ID" value="OMERI07G03790.1"/>
    <property type="gene ID" value="OMERI07G03790"/>
</dbReference>
<proteinExistence type="predicted"/>
<dbReference type="Proteomes" id="UP000008021">
    <property type="component" value="Chromosome 7"/>
</dbReference>
<keyword evidence="3" id="KW-1185">Reference proteome</keyword>
<feature type="region of interest" description="Disordered" evidence="1">
    <location>
        <begin position="186"/>
        <end position="209"/>
    </location>
</feature>
<reference evidence="2" key="1">
    <citation type="submission" date="2015-04" db="UniProtKB">
        <authorList>
            <consortium name="EnsemblPlants"/>
        </authorList>
    </citation>
    <scope>IDENTIFICATION</scope>
</reference>
<name>A0A0E0E892_9ORYZ</name>
<reference evidence="2" key="2">
    <citation type="submission" date="2018-05" db="EMBL/GenBank/DDBJ databases">
        <title>OmerRS3 (Oryza meridionalis Reference Sequence Version 3).</title>
        <authorList>
            <person name="Zhang J."/>
            <person name="Kudrna D."/>
            <person name="Lee S."/>
            <person name="Talag J."/>
            <person name="Welchert J."/>
            <person name="Wing R.A."/>
        </authorList>
    </citation>
    <scope>NUCLEOTIDE SEQUENCE [LARGE SCALE GENOMIC DNA]</scope>
    <source>
        <strain evidence="2">cv. OR44</strain>
    </source>
</reference>
<dbReference type="EnsemblPlants" id="OMERI07G03790.1">
    <property type="protein sequence ID" value="OMERI07G03790.1"/>
    <property type="gene ID" value="OMERI07G03790"/>
</dbReference>
<evidence type="ECO:0000313" key="2">
    <source>
        <dbReference type="EnsemblPlants" id="OMERI07G03790.1"/>
    </source>
</evidence>
<evidence type="ECO:0000313" key="3">
    <source>
        <dbReference type="Proteomes" id="UP000008021"/>
    </source>
</evidence>
<organism evidence="2">
    <name type="scientific">Oryza meridionalis</name>
    <dbReference type="NCBI Taxonomy" id="40149"/>
    <lineage>
        <taxon>Eukaryota</taxon>
        <taxon>Viridiplantae</taxon>
        <taxon>Streptophyta</taxon>
        <taxon>Embryophyta</taxon>
        <taxon>Tracheophyta</taxon>
        <taxon>Spermatophyta</taxon>
        <taxon>Magnoliopsida</taxon>
        <taxon>Liliopsida</taxon>
        <taxon>Poales</taxon>
        <taxon>Poaceae</taxon>
        <taxon>BOP clade</taxon>
        <taxon>Oryzoideae</taxon>
        <taxon>Oryzeae</taxon>
        <taxon>Oryzinae</taxon>
        <taxon>Oryza</taxon>
    </lineage>
</organism>
<evidence type="ECO:0000256" key="1">
    <source>
        <dbReference type="SAM" id="MobiDB-lite"/>
    </source>
</evidence>
<protein>
    <submittedName>
        <fullName evidence="2">Uncharacterized protein</fullName>
    </submittedName>
</protein>
<sequence length="209" mass="22214">MNPAFPEQDDAEHQELLRYVAHAKPRRHPPERLVLVVKVRVINIDFRKVEEVDILVGVDEARLLRVLAAGPKEPRPGAAIGLVIVIGGGDGGALHDLVGVVPGKAIAVTGTGSSPRGGRPRIVSKRRSPTVALIGLLAASGPFIKGRDASVPTISHPRVMAKCAPHRHSILNRTIAPHRISARHISAASPDKGSGGPQYVSHRQGRGSR</sequence>
<dbReference type="HOGENOM" id="CLU_1317273_0_0_1"/>
<dbReference type="AlphaFoldDB" id="A0A0E0E892"/>
<accession>A0A0E0E892</accession>